<sequence>MQHDRTHRVVADGIARKKAFEEFQFFVSQRIVEFGIGMIEFHGMSVRYAATAMQFFRAAVAVDVQRYAALMRHFGQCRSPGILSEARCMDRTPGDTR</sequence>
<reference evidence="1" key="1">
    <citation type="submission" date="2024-01" db="EMBL/GenBank/DDBJ databases">
        <title>The diversity of rhizobia nodulating Mimosa spp. in eleven states of Brazil covering several biomes is determined by host plant, location, and edaphic factors.</title>
        <authorList>
            <person name="Rouws L."/>
            <person name="Barauna A."/>
            <person name="Beukes C."/>
            <person name="De Faria S.M."/>
            <person name="Gross E."/>
            <person name="Dos Reis Junior F.B."/>
            <person name="Simon M."/>
            <person name="Maluk M."/>
            <person name="Odee D.W."/>
            <person name="Kenicer G."/>
            <person name="Young J.P.W."/>
            <person name="Reis V.M."/>
            <person name="Zilli J."/>
            <person name="James E.K."/>
        </authorList>
    </citation>
    <scope>NUCLEOTIDE SEQUENCE</scope>
    <source>
        <strain evidence="1">JPY452</strain>
    </source>
</reference>
<accession>A0ACC6RM75</accession>
<proteinExistence type="predicted"/>
<protein>
    <submittedName>
        <fullName evidence="1">Uncharacterized protein</fullName>
    </submittedName>
</protein>
<gene>
    <name evidence="1" type="ORF">VSR83_21735</name>
</gene>
<evidence type="ECO:0000313" key="1">
    <source>
        <dbReference type="EMBL" id="MEM5402692.1"/>
    </source>
</evidence>
<organism evidence="1 2">
    <name type="scientific">Paraburkholderia unamae</name>
    <dbReference type="NCBI Taxonomy" id="219649"/>
    <lineage>
        <taxon>Bacteria</taxon>
        <taxon>Pseudomonadati</taxon>
        <taxon>Pseudomonadota</taxon>
        <taxon>Betaproteobacteria</taxon>
        <taxon>Burkholderiales</taxon>
        <taxon>Burkholderiaceae</taxon>
        <taxon>Paraburkholderia</taxon>
    </lineage>
</organism>
<name>A0ACC6RM75_9BURK</name>
<dbReference type="EMBL" id="JAYMRU010000016">
    <property type="protein sequence ID" value="MEM5402692.1"/>
    <property type="molecule type" value="Genomic_DNA"/>
</dbReference>
<comment type="caution">
    <text evidence="1">The sequence shown here is derived from an EMBL/GenBank/DDBJ whole genome shotgun (WGS) entry which is preliminary data.</text>
</comment>
<dbReference type="Proteomes" id="UP001392318">
    <property type="component" value="Unassembled WGS sequence"/>
</dbReference>
<evidence type="ECO:0000313" key="2">
    <source>
        <dbReference type="Proteomes" id="UP001392318"/>
    </source>
</evidence>
<keyword evidence="2" id="KW-1185">Reference proteome</keyword>